<dbReference type="AlphaFoldDB" id="A0A2W7R5X7"/>
<gene>
    <name evidence="3" type="ORF">LX76_03278</name>
</gene>
<feature type="region of interest" description="Disordered" evidence="1">
    <location>
        <begin position="115"/>
        <end position="139"/>
    </location>
</feature>
<evidence type="ECO:0000313" key="4">
    <source>
        <dbReference type="Proteomes" id="UP000249538"/>
    </source>
</evidence>
<protein>
    <submittedName>
        <fullName evidence="3">Multidrug efflux pump</fullName>
    </submittedName>
</protein>
<dbReference type="EMBL" id="QKZS01000010">
    <property type="protein sequence ID" value="PZX51237.1"/>
    <property type="molecule type" value="Genomic_DNA"/>
</dbReference>
<evidence type="ECO:0000256" key="2">
    <source>
        <dbReference type="SAM" id="Phobius"/>
    </source>
</evidence>
<sequence>MYFKVGLLATIGPAARNAILIVEFAQTLQERGMTLVEASTMAARQRLRSILMTSIAFMLGVLPLAIATGAGAGAQNAIGISVLGGMIPSTVIGVFLVPGLYVIVLSTVARLRRKPARAGSRSPRQRVVRPPDPRGVAGQ</sequence>
<keyword evidence="2" id="KW-0472">Membrane</keyword>
<feature type="transmembrane region" description="Helical" evidence="2">
    <location>
        <begin position="50"/>
        <end position="72"/>
    </location>
</feature>
<dbReference type="Gene3D" id="1.20.1640.10">
    <property type="entry name" value="Multidrug efflux transporter AcrB transmembrane domain"/>
    <property type="match status" value="1"/>
</dbReference>
<evidence type="ECO:0000313" key="3">
    <source>
        <dbReference type="EMBL" id="PZX51237.1"/>
    </source>
</evidence>
<reference evidence="3 4" key="1">
    <citation type="submission" date="2018-06" db="EMBL/GenBank/DDBJ databases">
        <title>Genomic Encyclopedia of Archaeal and Bacterial Type Strains, Phase II (KMG-II): from individual species to whole genera.</title>
        <authorList>
            <person name="Goeker M."/>
        </authorList>
    </citation>
    <scope>NUCLEOTIDE SEQUENCE [LARGE SCALE GENOMIC DNA]</scope>
    <source>
        <strain evidence="3 4">DSM 18774</strain>
    </source>
</reference>
<dbReference type="PANTHER" id="PTHR32063:SF13">
    <property type="entry name" value="MULTIDRUG EFFLUX PUMP SUBUNIT ACRB-RELATED"/>
    <property type="match status" value="1"/>
</dbReference>
<accession>A0A2W7R5X7</accession>
<dbReference type="GO" id="GO:0005886">
    <property type="term" value="C:plasma membrane"/>
    <property type="evidence" value="ECO:0007669"/>
    <property type="project" value="TreeGrafter"/>
</dbReference>
<dbReference type="GO" id="GO:0042910">
    <property type="term" value="F:xenobiotic transmembrane transporter activity"/>
    <property type="evidence" value="ECO:0007669"/>
    <property type="project" value="TreeGrafter"/>
</dbReference>
<dbReference type="Proteomes" id="UP000249538">
    <property type="component" value="Unassembled WGS sequence"/>
</dbReference>
<dbReference type="InterPro" id="IPR001036">
    <property type="entry name" value="Acrflvin-R"/>
</dbReference>
<dbReference type="Pfam" id="PF00873">
    <property type="entry name" value="ACR_tran"/>
    <property type="match status" value="1"/>
</dbReference>
<evidence type="ECO:0000256" key="1">
    <source>
        <dbReference type="SAM" id="MobiDB-lite"/>
    </source>
</evidence>
<name>A0A2W7R5X7_9RHOB</name>
<dbReference type="PANTHER" id="PTHR32063">
    <property type="match status" value="1"/>
</dbReference>
<proteinExistence type="predicted"/>
<feature type="transmembrane region" description="Helical" evidence="2">
    <location>
        <begin position="78"/>
        <end position="104"/>
    </location>
</feature>
<dbReference type="SUPFAM" id="SSF82866">
    <property type="entry name" value="Multidrug efflux transporter AcrB transmembrane domain"/>
    <property type="match status" value="1"/>
</dbReference>
<organism evidence="3 4">
    <name type="scientific">Cereibacter changlensis</name>
    <dbReference type="NCBI Taxonomy" id="402884"/>
    <lineage>
        <taxon>Bacteria</taxon>
        <taxon>Pseudomonadati</taxon>
        <taxon>Pseudomonadota</taxon>
        <taxon>Alphaproteobacteria</taxon>
        <taxon>Rhodobacterales</taxon>
        <taxon>Paracoccaceae</taxon>
        <taxon>Cereibacter</taxon>
    </lineage>
</organism>
<keyword evidence="2" id="KW-1133">Transmembrane helix</keyword>
<keyword evidence="2" id="KW-0812">Transmembrane</keyword>
<comment type="caution">
    <text evidence="3">The sequence shown here is derived from an EMBL/GenBank/DDBJ whole genome shotgun (WGS) entry which is preliminary data.</text>
</comment>